<protein>
    <recommendedName>
        <fullName evidence="1">DUF2229 domain-containing protein</fullName>
    </recommendedName>
</protein>
<reference evidence="2" key="1">
    <citation type="journal article" date="2015" name="Nature">
        <title>Complex archaea that bridge the gap between prokaryotes and eukaryotes.</title>
        <authorList>
            <person name="Spang A."/>
            <person name="Saw J.H."/>
            <person name="Jorgensen S.L."/>
            <person name="Zaremba-Niedzwiedzka K."/>
            <person name="Martijn J."/>
            <person name="Lind A.E."/>
            <person name="van Eijk R."/>
            <person name="Schleper C."/>
            <person name="Guy L."/>
            <person name="Ettema T.J."/>
        </authorList>
    </citation>
    <scope>NUCLEOTIDE SEQUENCE</scope>
</reference>
<sequence>MILSFPCMGNNVIAFKTLFEQLDIEVVLPDPTNREAIKIGVKYSPEFVCFPFKATLGDFVNAIKKGADTLVMAIDCGPCRFGFYHAVQERLLHDMGYKHVNIIPLDQADLLTFKWVKSLQEVSGRRDLFAYSKFVKAVIYFLKKAKLLSDIQTAEGLFRAYERNQGDTTEVFKNVINKLDQANTLKELRSFKKVIKEDFNKIDVDKTKTPLRVAIFGEIHISLEPFVNVDIRRKMGDMGVEIHQNLSLWDWVSHKFHLNFHRKWLEHLSHPYIPMDIGGECQWVLGEYIDRAQTGFFGAIHIYPFTCLPEVTARTIITNKLKQIYDLPIIFFSFDEHSGTEGMRTRLEAFVDLMESRRKHKLGIENISLEDDKKNFYKSNGTPFFHECLELIYGK</sequence>
<dbReference type="EMBL" id="LAZR01004444">
    <property type="protein sequence ID" value="KKN08537.1"/>
    <property type="molecule type" value="Genomic_DNA"/>
</dbReference>
<dbReference type="InterPro" id="IPR018709">
    <property type="entry name" value="CoA_activase_DUF2229"/>
</dbReference>
<dbReference type="InterPro" id="IPR051805">
    <property type="entry name" value="Dehydratase_Activator_Redct"/>
</dbReference>
<accession>A0A0F9N9F8</accession>
<organism evidence="2">
    <name type="scientific">marine sediment metagenome</name>
    <dbReference type="NCBI Taxonomy" id="412755"/>
    <lineage>
        <taxon>unclassified sequences</taxon>
        <taxon>metagenomes</taxon>
        <taxon>ecological metagenomes</taxon>
    </lineage>
</organism>
<dbReference type="AlphaFoldDB" id="A0A0F9N9F8"/>
<name>A0A0F9N9F8_9ZZZZ</name>
<evidence type="ECO:0000313" key="2">
    <source>
        <dbReference type="EMBL" id="KKN08537.1"/>
    </source>
</evidence>
<feature type="domain" description="DUF2229" evidence="1">
    <location>
        <begin position="9"/>
        <end position="70"/>
    </location>
</feature>
<dbReference type="PANTHER" id="PTHR32329:SF2">
    <property type="entry name" value="BIFUNCTIONAL PROTEIN [INCLUDES 2-HYDROXYACYL-COA DEHYDRATASE (N-TER) AND ITS ACTIVATOR DOMAIN (C_TERM)"/>
    <property type="match status" value="1"/>
</dbReference>
<dbReference type="Gene3D" id="3.40.50.11900">
    <property type="match status" value="1"/>
</dbReference>
<dbReference type="PANTHER" id="PTHR32329">
    <property type="entry name" value="BIFUNCTIONAL PROTEIN [INCLUDES 2-HYDROXYACYL-COA DEHYDRATASE (N-TER) AND ITS ACTIVATOR DOMAIN (C_TERM)-RELATED"/>
    <property type="match status" value="1"/>
</dbReference>
<comment type="caution">
    <text evidence="2">The sequence shown here is derived from an EMBL/GenBank/DDBJ whole genome shotgun (WGS) entry which is preliminary data.</text>
</comment>
<evidence type="ECO:0000259" key="1">
    <source>
        <dbReference type="Pfam" id="PF09989"/>
    </source>
</evidence>
<dbReference type="Pfam" id="PF09989">
    <property type="entry name" value="DUF2229"/>
    <property type="match status" value="1"/>
</dbReference>
<gene>
    <name evidence="2" type="ORF">LCGC14_1055680</name>
</gene>
<proteinExistence type="predicted"/>